<feature type="domain" description="Integrator complex subunit 5 N-terminal" evidence="1">
    <location>
        <begin position="22"/>
        <end position="221"/>
    </location>
</feature>
<dbReference type="InterPro" id="IPR029444">
    <property type="entry name" value="INTS5_C"/>
</dbReference>
<keyword evidence="4" id="KW-1185">Reference proteome</keyword>
<dbReference type="Pfam" id="PF14838">
    <property type="entry name" value="INTS5_C"/>
    <property type="match status" value="1"/>
</dbReference>
<evidence type="ECO:0000313" key="4">
    <source>
        <dbReference type="Proteomes" id="UP000267096"/>
    </source>
</evidence>
<accession>A0A0M3IYU1</accession>
<dbReference type="WBParaSite" id="ASIM_0000042001-mRNA-1">
    <property type="protein sequence ID" value="ASIM_0000042001-mRNA-1"/>
    <property type="gene ID" value="ASIM_0000042001"/>
</dbReference>
<evidence type="ECO:0000259" key="2">
    <source>
        <dbReference type="Pfam" id="PF14838"/>
    </source>
</evidence>
<sequence length="882" mass="99282">MIQVRVIADFNSVASKAEDASSIYRTLRPFWASTSTSHLVDPAEKVLSMVPSSRSAVLNYLGMLTHEATHLYFMKKENPHFGSDSGSVERAVRRLSTNFEGLLSSTEQKVLASHVLKYLCSLLAEICQCNYERPLAQQTGVAPRNLLHLFESSPSVAGILKLFDKAVAILLDGAPEECFHTLVDASMHGFCFDWVWLHLAWSFPVPIMTFLLNLGAEQFKQYIATIATLEQQSNPAALFETHQIYKRKFTTSCETFAYLASKRRPELRCVVRDMLIKGIELLDSSSDMAITSETDLSIPFIFKLLAASSEFLGFLLPRLSSNLDVTLGLYELNYSSGVPIRAMLFHTCVQLLQINLDCMVPMVAGFSHTYSTILKQFLCFMSGENIATVLDASIPLAFDESALQQLHQPWAMAIKSGAIEIIDEILSIITSSVHSQALFVMSERDSIGQCVLNSTKLREYISGAMCSGERGKFSIKFLNAFCVVTGPLKTAEVIARFIMEARDSQQLTALCALLIATEHIMPNSPRQGITSLIRLRNILEFENRNIATRRQIAEGVSGSAMETNDTDNSANVGWLHNLLTLNEWQKTAHESHPIAFLRFEMTKHYGQLMVYVLKWTSSELVRIENDKTIEFLQIQPPESVHMLDGLSLKSIPEMSVSFRLPKPFNERERDSMIATLMKTFIQFTHSIEPPPILKPKYAYKICAQFASLLILLLRNVAKDDRPLAPALYFSSCALVSQFLDSQPFYVRKQFMTHFMDEALARVVELFGAASKYSYEKEKEKNVMNSLDPNIAGCLGEAFKEYMNDEIASESLLQRLRRMPIGGRNPLEIANCGIIGKGARKQKELKLKATTLTDRMCKEGLTASFVWYDWEIEKEIAHKYENL</sequence>
<organism evidence="5">
    <name type="scientific">Anisakis simplex</name>
    <name type="common">Herring worm</name>
    <dbReference type="NCBI Taxonomy" id="6269"/>
    <lineage>
        <taxon>Eukaryota</taxon>
        <taxon>Metazoa</taxon>
        <taxon>Ecdysozoa</taxon>
        <taxon>Nematoda</taxon>
        <taxon>Chromadorea</taxon>
        <taxon>Rhabditida</taxon>
        <taxon>Spirurina</taxon>
        <taxon>Ascaridomorpha</taxon>
        <taxon>Ascaridoidea</taxon>
        <taxon>Anisakidae</taxon>
        <taxon>Anisakis</taxon>
        <taxon>Anisakis simplex complex</taxon>
    </lineage>
</organism>
<reference evidence="5" key="1">
    <citation type="submission" date="2017-02" db="UniProtKB">
        <authorList>
            <consortium name="WormBaseParasite"/>
        </authorList>
    </citation>
    <scope>IDENTIFICATION</scope>
</reference>
<evidence type="ECO:0000313" key="3">
    <source>
        <dbReference type="EMBL" id="VDK17594.1"/>
    </source>
</evidence>
<dbReference type="InterPro" id="IPR040316">
    <property type="entry name" value="INTS5"/>
</dbReference>
<dbReference type="EMBL" id="UYRR01000169">
    <property type="protein sequence ID" value="VDK17594.1"/>
    <property type="molecule type" value="Genomic_DNA"/>
</dbReference>
<dbReference type="PANTHER" id="PTHR31697:SF2">
    <property type="entry name" value="INTEGRATOR COMPLEX SUBUNIT 5"/>
    <property type="match status" value="1"/>
</dbReference>
<dbReference type="PANTHER" id="PTHR31697">
    <property type="entry name" value="INTEGRATOR COMPLEX SUBUNIT 5"/>
    <property type="match status" value="1"/>
</dbReference>
<dbReference type="GO" id="GO:0032039">
    <property type="term" value="C:integrator complex"/>
    <property type="evidence" value="ECO:0007669"/>
    <property type="project" value="InterPro"/>
</dbReference>
<dbReference type="AlphaFoldDB" id="A0A0M3IYU1"/>
<evidence type="ECO:0000313" key="5">
    <source>
        <dbReference type="WBParaSite" id="ASIM_0000042001-mRNA-1"/>
    </source>
</evidence>
<dbReference type="GO" id="GO:0034472">
    <property type="term" value="P:snRNA 3'-end processing"/>
    <property type="evidence" value="ECO:0007669"/>
    <property type="project" value="TreeGrafter"/>
</dbReference>
<dbReference type="Proteomes" id="UP000267096">
    <property type="component" value="Unassembled WGS sequence"/>
</dbReference>
<name>A0A0M3IYU1_ANISI</name>
<dbReference type="InterPro" id="IPR029445">
    <property type="entry name" value="INTS5_N"/>
</dbReference>
<feature type="domain" description="Integrator complex subunit 5 C-terminal" evidence="2">
    <location>
        <begin position="248"/>
        <end position="841"/>
    </location>
</feature>
<dbReference type="OrthoDB" id="69088at2759"/>
<reference evidence="3 4" key="2">
    <citation type="submission" date="2018-11" db="EMBL/GenBank/DDBJ databases">
        <authorList>
            <consortium name="Pathogen Informatics"/>
        </authorList>
    </citation>
    <scope>NUCLEOTIDE SEQUENCE [LARGE SCALE GENOMIC DNA]</scope>
</reference>
<evidence type="ECO:0000259" key="1">
    <source>
        <dbReference type="Pfam" id="PF14837"/>
    </source>
</evidence>
<gene>
    <name evidence="3" type="ORF">ASIM_LOCUS324</name>
</gene>
<dbReference type="Pfam" id="PF14837">
    <property type="entry name" value="INTS5_N"/>
    <property type="match status" value="1"/>
</dbReference>
<proteinExistence type="predicted"/>
<protein>
    <submittedName>
        <fullName evidence="5">INTS5_N domain-containing protein</fullName>
    </submittedName>
</protein>